<dbReference type="GO" id="GO:0016705">
    <property type="term" value="F:oxidoreductase activity, acting on paired donors, with incorporation or reduction of molecular oxygen"/>
    <property type="evidence" value="ECO:0007669"/>
    <property type="project" value="InterPro"/>
</dbReference>
<dbReference type="GO" id="GO:0005506">
    <property type="term" value="F:iron ion binding"/>
    <property type="evidence" value="ECO:0007669"/>
    <property type="project" value="InterPro"/>
</dbReference>
<accession>A0A269PF50</accession>
<dbReference type="Proteomes" id="UP000215771">
    <property type="component" value="Unassembled WGS sequence"/>
</dbReference>
<dbReference type="PANTHER" id="PTHR46696">
    <property type="entry name" value="P450, PUTATIVE (EUROFUNG)-RELATED"/>
    <property type="match status" value="1"/>
</dbReference>
<name>A0A269PF50_9CORY</name>
<proteinExistence type="inferred from homology"/>
<dbReference type="InterPro" id="IPR036396">
    <property type="entry name" value="Cyt_P450_sf"/>
</dbReference>
<dbReference type="RefSeq" id="WP_095276074.1">
    <property type="nucleotide sequence ID" value="NZ_CP047655.1"/>
</dbReference>
<feature type="region of interest" description="Disordered" evidence="2">
    <location>
        <begin position="1"/>
        <end position="21"/>
    </location>
</feature>
<dbReference type="PROSITE" id="PS00086">
    <property type="entry name" value="CYTOCHROME_P450"/>
    <property type="match status" value="1"/>
</dbReference>
<dbReference type="AlphaFoldDB" id="A0A269PF50"/>
<gene>
    <name evidence="3" type="ORF">CIG21_04320</name>
</gene>
<comment type="similarity">
    <text evidence="1">Belongs to the cytochrome P450 family.</text>
</comment>
<dbReference type="Gene3D" id="1.10.630.10">
    <property type="entry name" value="Cytochrome P450"/>
    <property type="match status" value="1"/>
</dbReference>
<dbReference type="PANTHER" id="PTHR46696:SF6">
    <property type="entry name" value="P450, PUTATIVE (EUROFUNG)-RELATED"/>
    <property type="match status" value="1"/>
</dbReference>
<dbReference type="GO" id="GO:0020037">
    <property type="term" value="F:heme binding"/>
    <property type="evidence" value="ECO:0007669"/>
    <property type="project" value="InterPro"/>
</dbReference>
<evidence type="ECO:0000256" key="1">
    <source>
        <dbReference type="ARBA" id="ARBA00010617"/>
    </source>
</evidence>
<comment type="caution">
    <text evidence="3">The sequence shown here is derived from an EMBL/GenBank/DDBJ whole genome shotgun (WGS) entry which is preliminary data.</text>
</comment>
<dbReference type="EMBL" id="NQMQ01000009">
    <property type="protein sequence ID" value="PAJ70535.1"/>
    <property type="molecule type" value="Genomic_DNA"/>
</dbReference>
<dbReference type="InterPro" id="IPR017972">
    <property type="entry name" value="Cyt_P450_CS"/>
</dbReference>
<organism evidence="3 4">
    <name type="scientific">Corynebacterium hadale</name>
    <dbReference type="NCBI Taxonomy" id="2026255"/>
    <lineage>
        <taxon>Bacteria</taxon>
        <taxon>Bacillati</taxon>
        <taxon>Actinomycetota</taxon>
        <taxon>Actinomycetes</taxon>
        <taxon>Mycobacteriales</taxon>
        <taxon>Corynebacteriaceae</taxon>
        <taxon>Corynebacterium</taxon>
    </lineage>
</organism>
<dbReference type="SUPFAM" id="SSF48264">
    <property type="entry name" value="Cytochrome P450"/>
    <property type="match status" value="1"/>
</dbReference>
<dbReference type="GO" id="GO:0004497">
    <property type="term" value="F:monooxygenase activity"/>
    <property type="evidence" value="ECO:0007669"/>
    <property type="project" value="InterPro"/>
</dbReference>
<reference evidence="3 4" key="1">
    <citation type="submission" date="2017-08" db="EMBL/GenBank/DDBJ databases">
        <authorList>
            <person name="de Groot N.N."/>
        </authorList>
    </citation>
    <scope>NUCLEOTIDE SEQUENCE [LARGE SCALE GENOMIC DNA]</scope>
    <source>
        <strain evidence="3 4">NBT06-6</strain>
    </source>
</reference>
<sequence>MHARELPDAPTANTEPRAYGDAHLSRGERIVRSSNEVVVLGNAQARAVAEDPARFSSAVSRFMQLPNGLDGEEHERFRALIDAYLTPDALTPYAPAFREAARSVVADVQGAQSDAGGGEVDAVATIGARYAVRAMLAWLGWPSGMEDRLVDWVAENNAATRSGQLERTAAVAEAFDAMIHEAVDAAKESQTAKAADAAGTPSVTLQLLNDTSIGRHLEFDELVSVLRNWTAGDLSSMAYCVGVLLYALGNDAALQDRLRSGVSEREFTAIADEVLRQDSPFVSNRRVTTCPVDLDGVELDEGQRVRIHWTAANRDPEDPSNLVWGAGPHACPGKYLSMLELRCLTEELLRAFTVGEVAADAGRREQFPVGGWASLPVALTPRR</sequence>
<evidence type="ECO:0000313" key="4">
    <source>
        <dbReference type="Proteomes" id="UP000215771"/>
    </source>
</evidence>
<evidence type="ECO:0000313" key="3">
    <source>
        <dbReference type="EMBL" id="PAJ70535.1"/>
    </source>
</evidence>
<evidence type="ECO:0000256" key="2">
    <source>
        <dbReference type="SAM" id="MobiDB-lite"/>
    </source>
</evidence>
<protein>
    <submittedName>
        <fullName evidence="3">Cytochrome P450</fullName>
    </submittedName>
</protein>